<organism evidence="1">
    <name type="scientific">Vibrio cyclitrophicus</name>
    <dbReference type="NCBI Taxonomy" id="47951"/>
    <lineage>
        <taxon>Bacteria</taxon>
        <taxon>Pseudomonadati</taxon>
        <taxon>Pseudomonadota</taxon>
        <taxon>Gammaproteobacteria</taxon>
        <taxon>Vibrionales</taxon>
        <taxon>Vibrionaceae</taxon>
        <taxon>Vibrio</taxon>
    </lineage>
</organism>
<sequence>MKRKSAKASLIYYNAQIGEMIVNVKTMNKIIALGMPVRSPRLAINDVALSPGRFYQHNPLCLSG</sequence>
<name>A0A7Z1MDZ4_9VIBR</name>
<dbReference type="EMBL" id="MDBS01000076">
    <property type="protein sequence ID" value="PMP22826.1"/>
    <property type="molecule type" value="Genomic_DNA"/>
</dbReference>
<evidence type="ECO:0000313" key="1">
    <source>
        <dbReference type="EMBL" id="PMP22826.1"/>
    </source>
</evidence>
<proteinExistence type="predicted"/>
<protein>
    <recommendedName>
        <fullName evidence="2">Mobile element protein</fullName>
    </recommendedName>
</protein>
<reference evidence="1" key="2">
    <citation type="journal article" date="2018" name="Nature">
        <title>A major lineage of non-tailed dsDNA viruses as unrecognized killers of marine bacteria.</title>
        <authorList>
            <person name="Kauffman K.M."/>
            <person name="Hussain F.A."/>
            <person name="Yang J."/>
            <person name="Arevalo P."/>
            <person name="Brown J.M."/>
            <person name="Chang W.K."/>
            <person name="VanInsberghe D."/>
            <person name="Elsherbini J."/>
            <person name="Sharma R.S."/>
            <person name="Cutler M.B."/>
            <person name="Kelly L."/>
            <person name="Polz M.F."/>
        </authorList>
    </citation>
    <scope>NUCLEOTIDE SEQUENCE</scope>
    <source>
        <strain evidence="1">10N.222.46.E12</strain>
    </source>
</reference>
<dbReference type="AlphaFoldDB" id="A0A7Z1MDZ4"/>
<evidence type="ECO:0008006" key="2">
    <source>
        <dbReference type="Google" id="ProtNLM"/>
    </source>
</evidence>
<comment type="caution">
    <text evidence="1">The sequence shown here is derived from an EMBL/GenBank/DDBJ whole genome shotgun (WGS) entry which is preliminary data.</text>
</comment>
<accession>A0A7Z1MDZ4</accession>
<gene>
    <name evidence="1" type="ORF">BCS90_25775</name>
</gene>
<reference evidence="1" key="1">
    <citation type="submission" date="2016-07" db="EMBL/GenBank/DDBJ databases">
        <authorList>
            <person name="Kauffman K."/>
            <person name="Arevalo P."/>
            <person name="Polz M.F."/>
        </authorList>
    </citation>
    <scope>NUCLEOTIDE SEQUENCE</scope>
    <source>
        <strain evidence="1">10N.222.46.E12</strain>
    </source>
</reference>